<keyword evidence="2" id="KW-1185">Reference proteome</keyword>
<comment type="caution">
    <text evidence="1">The sequence shown here is derived from an EMBL/GenBank/DDBJ whole genome shotgun (WGS) entry which is preliminary data.</text>
</comment>
<gene>
    <name evidence="1" type="ORF">SFMTTN_0136</name>
</gene>
<dbReference type="Proteomes" id="UP000286806">
    <property type="component" value="Unassembled WGS sequence"/>
</dbReference>
<reference evidence="1 2" key="1">
    <citation type="journal article" date="2019" name="Front. Microbiol.">
        <title>Genomes of Neutrophilic Sulfur-Oxidizing Chemolithoautotrophs Representing 9 Proteobacterial Species From 8 Genera.</title>
        <authorList>
            <person name="Watanabe T."/>
            <person name="Kojima H."/>
            <person name="Umezawa K."/>
            <person name="Hori C."/>
            <person name="Takasuka T.E."/>
            <person name="Kato Y."/>
            <person name="Fukui M."/>
        </authorList>
    </citation>
    <scope>NUCLEOTIDE SEQUENCE [LARGE SCALE GENOMIC DNA]</scope>
    <source>
        <strain evidence="1 2">TTN</strain>
    </source>
</reference>
<evidence type="ECO:0000313" key="2">
    <source>
        <dbReference type="Proteomes" id="UP000286806"/>
    </source>
</evidence>
<accession>A0A401J9P6</accession>
<proteinExistence type="predicted"/>
<dbReference type="AlphaFoldDB" id="A0A401J9P6"/>
<name>A0A401J9P6_9PROT</name>
<protein>
    <submittedName>
        <fullName evidence="1">Uncharacterized protein</fullName>
    </submittedName>
</protein>
<organism evidence="1 2">
    <name type="scientific">Sulfuriferula multivorans</name>
    <dbReference type="NCBI Taxonomy" id="1559896"/>
    <lineage>
        <taxon>Bacteria</taxon>
        <taxon>Pseudomonadati</taxon>
        <taxon>Pseudomonadota</taxon>
        <taxon>Betaproteobacteria</taxon>
        <taxon>Nitrosomonadales</taxon>
        <taxon>Sulfuricellaceae</taxon>
        <taxon>Sulfuriferula</taxon>
    </lineage>
</organism>
<evidence type="ECO:0000313" key="1">
    <source>
        <dbReference type="EMBL" id="GBL44341.1"/>
    </source>
</evidence>
<sequence length="54" mass="6261">MLRIIMQTPTIEAEACKICEERFLNWLMRQSGRLPARVPLIHSSLHALNSGWNQ</sequence>
<dbReference type="EMBL" id="BGOW01000001">
    <property type="protein sequence ID" value="GBL44341.1"/>
    <property type="molecule type" value="Genomic_DNA"/>
</dbReference>